<dbReference type="GO" id="GO:0008757">
    <property type="term" value="F:S-adenosylmethionine-dependent methyltransferase activity"/>
    <property type="evidence" value="ECO:0007669"/>
    <property type="project" value="InterPro"/>
</dbReference>
<comment type="caution">
    <text evidence="2">The sequence shown here is derived from an EMBL/GenBank/DDBJ whole genome shotgun (WGS) entry which is preliminary data.</text>
</comment>
<proteinExistence type="predicted"/>
<protein>
    <recommendedName>
        <fullName evidence="1">Methyltransferase type 11 domain-containing protein</fullName>
    </recommendedName>
</protein>
<dbReference type="AlphaFoldDB" id="A0A0G1JIY1"/>
<dbReference type="Proteomes" id="UP000034154">
    <property type="component" value="Unassembled WGS sequence"/>
</dbReference>
<evidence type="ECO:0000313" key="3">
    <source>
        <dbReference type="Proteomes" id="UP000034154"/>
    </source>
</evidence>
<name>A0A0G1JIY1_9BACT</name>
<dbReference type="EMBL" id="LCJB01000019">
    <property type="protein sequence ID" value="KKT71353.1"/>
    <property type="molecule type" value="Genomic_DNA"/>
</dbReference>
<dbReference type="InterPro" id="IPR013216">
    <property type="entry name" value="Methyltransf_11"/>
</dbReference>
<dbReference type="SUPFAM" id="SSF53335">
    <property type="entry name" value="S-adenosyl-L-methionine-dependent methyltransferases"/>
    <property type="match status" value="1"/>
</dbReference>
<evidence type="ECO:0000313" key="2">
    <source>
        <dbReference type="EMBL" id="KKT71353.1"/>
    </source>
</evidence>
<organism evidence="2 3">
    <name type="scientific">Candidatus Uhrbacteria bacterium GW2011_GWF2_44_350</name>
    <dbReference type="NCBI Taxonomy" id="1619000"/>
    <lineage>
        <taxon>Bacteria</taxon>
        <taxon>Candidatus Uhriibacteriota</taxon>
    </lineage>
</organism>
<dbReference type="Gene3D" id="3.40.50.150">
    <property type="entry name" value="Vaccinia Virus protein VP39"/>
    <property type="match status" value="1"/>
</dbReference>
<sequence length="579" mass="65413">MTEQKDHGQIGEPSMREKFAQANEHRDYSIYTKLMDAALEAKSRAIFPHFGQLPEGAAIVDIGSGTGAQAELAAREFRSARVYALDYSHELLEQAVGEKTFVRPVFGNAVERNFPDNSLDAAYASTSGHEIESFGGPGSAEKTVQIMFSQLKPGGKLVWRDFAKPSLTEPVYMKINSTVGLETPPPNTPPEEIDYNSLSPQAIFECFHRQFGGGGAFEYERVTVAGQEYLKISPEWAHEFYLHKDYTANFLQEVKEKYTYWTPEEARQVFEAAGFVNVRVIPEQNEWITKNRLKGKIELAVMDEEGKLQAVDFPPTHMVIVGEKPKDYSVVSEGGEIEVVDYEKILATIDYNPAAGLVRIGEKEFAVEDQPIVGGKKICFWLKDQPGQVLKIVRPDARNVHNAFKSVFQTVERQQFLEENEIPRLRILKTDPEGPPYRYVIQEAAPQGVVSADELIRGGELSERDIQQMSAIVNRYEKGRQWQLDTNPFSWFRVTKDDGQTEMVYASGKVYRFDEDWTFEKIGLLQWLDPKYVSEATASTAAIPQAKAHQALVRKWAGSAKNTVFWKKYLDPTVQPKEG</sequence>
<dbReference type="Pfam" id="PF08241">
    <property type="entry name" value="Methyltransf_11"/>
    <property type="match status" value="1"/>
</dbReference>
<gene>
    <name evidence="2" type="ORF">UW63_C0019G0008</name>
</gene>
<dbReference type="PANTHER" id="PTHR43591">
    <property type="entry name" value="METHYLTRANSFERASE"/>
    <property type="match status" value="1"/>
</dbReference>
<dbReference type="CDD" id="cd02440">
    <property type="entry name" value="AdoMet_MTases"/>
    <property type="match status" value="1"/>
</dbReference>
<reference evidence="2 3" key="1">
    <citation type="journal article" date="2015" name="Nature">
        <title>rRNA introns, odd ribosomes, and small enigmatic genomes across a large radiation of phyla.</title>
        <authorList>
            <person name="Brown C.T."/>
            <person name="Hug L.A."/>
            <person name="Thomas B.C."/>
            <person name="Sharon I."/>
            <person name="Castelle C.J."/>
            <person name="Singh A."/>
            <person name="Wilkins M.J."/>
            <person name="Williams K.H."/>
            <person name="Banfield J.F."/>
        </authorList>
    </citation>
    <scope>NUCLEOTIDE SEQUENCE [LARGE SCALE GENOMIC DNA]</scope>
</reference>
<accession>A0A0G1JIY1</accession>
<evidence type="ECO:0000259" key="1">
    <source>
        <dbReference type="Pfam" id="PF08241"/>
    </source>
</evidence>
<dbReference type="InterPro" id="IPR029063">
    <property type="entry name" value="SAM-dependent_MTases_sf"/>
</dbReference>
<feature type="domain" description="Methyltransferase type 11" evidence="1">
    <location>
        <begin position="60"/>
        <end position="158"/>
    </location>
</feature>